<dbReference type="GO" id="GO:0008740">
    <property type="term" value="F:L-rhamnose isomerase activity"/>
    <property type="evidence" value="ECO:0007669"/>
    <property type="project" value="UniProtKB-UniRule"/>
</dbReference>
<dbReference type="InterPro" id="IPR009308">
    <property type="entry name" value="Rhamnose_isomerase"/>
</dbReference>
<comment type="function">
    <text evidence="6">Catalyzes the interconversion of L-rhamnose and L-rhamnulose.</text>
</comment>
<feature type="binding site" evidence="6">
    <location>
        <position position="293"/>
    </location>
    <ligand>
        <name>Mn(2+)</name>
        <dbReference type="ChEBI" id="CHEBI:29035"/>
    </ligand>
</feature>
<dbReference type="InterPro" id="IPR050337">
    <property type="entry name" value="L-rhamnose_isomerase"/>
</dbReference>
<comment type="caution">
    <text evidence="8">The sequence shown here is derived from an EMBL/GenBank/DDBJ whole genome shotgun (WGS) entry which is preliminary data.</text>
</comment>
<dbReference type="NCBIfam" id="TIGR01748">
    <property type="entry name" value="rhaA"/>
    <property type="match status" value="1"/>
</dbReference>
<protein>
    <recommendedName>
        <fullName evidence="6 7">L-rhamnose isomerase</fullName>
        <ecNumber evidence="6 7">5.3.1.14</ecNumber>
    </recommendedName>
</protein>
<comment type="subcellular location">
    <subcellularLocation>
        <location evidence="6">Cytoplasm</location>
    </subcellularLocation>
</comment>
<keyword evidence="1 6" id="KW-0963">Cytoplasm</keyword>
<dbReference type="InterPro" id="IPR036237">
    <property type="entry name" value="Xyl_isomerase-like_sf"/>
</dbReference>
<evidence type="ECO:0000256" key="6">
    <source>
        <dbReference type="HAMAP-Rule" id="MF_00541"/>
    </source>
</evidence>
<organism evidence="8 9">
    <name type="scientific">Candidatus Borkfalkia excrementigallinarum</name>
    <dbReference type="NCBI Taxonomy" id="2838506"/>
    <lineage>
        <taxon>Bacteria</taxon>
        <taxon>Bacillati</taxon>
        <taxon>Bacillota</taxon>
        <taxon>Clostridia</taxon>
        <taxon>Christensenellales</taxon>
        <taxon>Christensenellaceae</taxon>
        <taxon>Candidatus Borkfalkia</taxon>
    </lineage>
</organism>
<comment type="pathway">
    <text evidence="6">Carbohydrate degradation; L-rhamnose degradation; glycerone phosphate from L-rhamnose: step 1/3.</text>
</comment>
<dbReference type="EC" id="5.3.1.14" evidence="6 7"/>
<dbReference type="PANTHER" id="PTHR30268:SF0">
    <property type="entry name" value="L-RHAMNOSE ISOMERASE"/>
    <property type="match status" value="1"/>
</dbReference>
<dbReference type="HAMAP" id="MF_00541">
    <property type="entry name" value="RhaA"/>
    <property type="match status" value="1"/>
</dbReference>
<dbReference type="PANTHER" id="PTHR30268">
    <property type="entry name" value="L-RHAMNOSE ISOMERASE"/>
    <property type="match status" value="1"/>
</dbReference>
<feature type="binding site" evidence="6">
    <location>
        <position position="261"/>
    </location>
    <ligand>
        <name>Mn(2+)</name>
        <dbReference type="ChEBI" id="CHEBI:29035"/>
    </ligand>
</feature>
<dbReference type="GO" id="GO:0019301">
    <property type="term" value="P:rhamnose catabolic process"/>
    <property type="evidence" value="ECO:0007669"/>
    <property type="project" value="UniProtKB-UniRule"/>
</dbReference>
<comment type="cofactor">
    <cofactor evidence="6">
        <name>Mn(2+)</name>
        <dbReference type="ChEBI" id="CHEBI:29035"/>
    </cofactor>
    <text evidence="6">Binds 1 Mn(2+) ion per subunit.</text>
</comment>
<comment type="catalytic activity">
    <reaction evidence="6">
        <text>L-rhamnopyranose = L-rhamnulose</text>
        <dbReference type="Rhea" id="RHEA:23160"/>
        <dbReference type="ChEBI" id="CHEBI:17897"/>
        <dbReference type="ChEBI" id="CHEBI:62346"/>
        <dbReference type="EC" id="5.3.1.14"/>
    </reaction>
</comment>
<evidence type="ECO:0000313" key="8">
    <source>
        <dbReference type="EMBL" id="HIY96665.1"/>
    </source>
</evidence>
<keyword evidence="3 6" id="KW-0464">Manganese</keyword>
<dbReference type="Gene3D" id="3.20.20.150">
    <property type="entry name" value="Divalent-metal-dependent TIM barrel enzymes"/>
    <property type="match status" value="1"/>
</dbReference>
<dbReference type="Proteomes" id="UP000886750">
    <property type="component" value="Unassembled WGS sequence"/>
</dbReference>
<evidence type="ECO:0000313" key="9">
    <source>
        <dbReference type="Proteomes" id="UP000886750"/>
    </source>
</evidence>
<dbReference type="EMBL" id="DXCQ01000028">
    <property type="protein sequence ID" value="HIY96665.1"/>
    <property type="molecule type" value="Genomic_DNA"/>
</dbReference>
<dbReference type="Pfam" id="PF06134">
    <property type="entry name" value="RhaA"/>
    <property type="match status" value="1"/>
</dbReference>
<keyword evidence="5 6" id="KW-0684">Rhamnose metabolism</keyword>
<gene>
    <name evidence="6" type="primary">rhaA</name>
    <name evidence="8" type="ORF">H9729_03170</name>
</gene>
<reference evidence="8" key="2">
    <citation type="submission" date="2021-04" db="EMBL/GenBank/DDBJ databases">
        <authorList>
            <person name="Gilroy R."/>
        </authorList>
    </citation>
    <scope>NUCLEOTIDE SEQUENCE</scope>
    <source>
        <strain evidence="8">1345</strain>
    </source>
</reference>
<feature type="binding site" evidence="6">
    <location>
        <position position="295"/>
    </location>
    <ligand>
        <name>Mn(2+)</name>
        <dbReference type="ChEBI" id="CHEBI:29035"/>
    </ligand>
</feature>
<dbReference type="PROSITE" id="PS00018">
    <property type="entry name" value="EF_HAND_1"/>
    <property type="match status" value="1"/>
</dbReference>
<dbReference type="GO" id="GO:0019324">
    <property type="term" value="P:L-lyxose metabolic process"/>
    <property type="evidence" value="ECO:0007669"/>
    <property type="project" value="TreeGrafter"/>
</dbReference>
<accession>A0A9D1ZVK1</accession>
<dbReference type="GO" id="GO:0030145">
    <property type="term" value="F:manganese ion binding"/>
    <property type="evidence" value="ECO:0007669"/>
    <property type="project" value="UniProtKB-UniRule"/>
</dbReference>
<evidence type="ECO:0000256" key="3">
    <source>
        <dbReference type="ARBA" id="ARBA00023211"/>
    </source>
</evidence>
<dbReference type="InterPro" id="IPR018247">
    <property type="entry name" value="EF_Hand_1_Ca_BS"/>
</dbReference>
<evidence type="ECO:0000256" key="2">
    <source>
        <dbReference type="ARBA" id="ARBA00022723"/>
    </source>
</evidence>
<dbReference type="NCBIfam" id="NF002203">
    <property type="entry name" value="PRK01076.1"/>
    <property type="match status" value="1"/>
</dbReference>
<dbReference type="AlphaFoldDB" id="A0A9D1ZVK1"/>
<sequence>MTDNQRYEAAKEIYAELGVDTDAALRKMSDKKISIHCWQGDDGIGFENRKERINTGIMATGNYPGRARNGEELRSDISKAMELIPGKHKFNLHSIYAETNGKCVERDELRYEYFEGWVSWAKDKGIGLDFNPTIYNHPNMEEGYSLSSPDPAVRAFWIRHTEECREIADRIGAELGQKCVNNIWISDGSKDNCINKAELRANLKNSLDEIFKAQYSAKHMVDALEPKLFGIGTESFVVGSLEFYLSYALLNKKLLCLDMGHFHPTELVSDKISSILTFSDELLLHVSRGVRWDSDHVVAYNEELQSVFNEINRAQAFSKVNIALDFFDASINRVGAWVIGARNTLKAILVSLLEPVELLRKVEREGDWASRLGYLEEIKSLPFGAVWDRYCEMNGVPVRDKWIAEMRDYEKKVLSLRG</sequence>
<evidence type="ECO:0000256" key="7">
    <source>
        <dbReference type="NCBIfam" id="TIGR01748"/>
    </source>
</evidence>
<proteinExistence type="inferred from homology"/>
<dbReference type="GO" id="GO:0005737">
    <property type="term" value="C:cytoplasm"/>
    <property type="evidence" value="ECO:0007669"/>
    <property type="project" value="UniProtKB-SubCell"/>
</dbReference>
<comment type="similarity">
    <text evidence="6">Belongs to the rhamnose isomerase family.</text>
</comment>
<dbReference type="SUPFAM" id="SSF51658">
    <property type="entry name" value="Xylose isomerase-like"/>
    <property type="match status" value="1"/>
</dbReference>
<keyword evidence="2 6" id="KW-0479">Metal-binding</keyword>
<keyword evidence="4 6" id="KW-0413">Isomerase</keyword>
<evidence type="ECO:0000256" key="5">
    <source>
        <dbReference type="ARBA" id="ARBA00023308"/>
    </source>
</evidence>
<reference evidence="8" key="1">
    <citation type="journal article" date="2021" name="PeerJ">
        <title>Extensive microbial diversity within the chicken gut microbiome revealed by metagenomics and culture.</title>
        <authorList>
            <person name="Gilroy R."/>
            <person name="Ravi A."/>
            <person name="Getino M."/>
            <person name="Pursley I."/>
            <person name="Horton D.L."/>
            <person name="Alikhan N.F."/>
            <person name="Baker D."/>
            <person name="Gharbi K."/>
            <person name="Hall N."/>
            <person name="Watson M."/>
            <person name="Adriaenssens E.M."/>
            <person name="Foster-Nyarko E."/>
            <person name="Jarju S."/>
            <person name="Secka A."/>
            <person name="Antonio M."/>
            <person name="Oren A."/>
            <person name="Chaudhuri R.R."/>
            <person name="La Ragione R."/>
            <person name="Hildebrand F."/>
            <person name="Pallen M.J."/>
        </authorList>
    </citation>
    <scope>NUCLEOTIDE SEQUENCE</scope>
    <source>
        <strain evidence="8">1345</strain>
    </source>
</reference>
<name>A0A9D1ZVK1_9FIRM</name>
<evidence type="ECO:0000256" key="4">
    <source>
        <dbReference type="ARBA" id="ARBA00023235"/>
    </source>
</evidence>
<evidence type="ECO:0000256" key="1">
    <source>
        <dbReference type="ARBA" id="ARBA00022490"/>
    </source>
</evidence>